<gene>
    <name evidence="1" type="ORF">C4N26_14260</name>
</gene>
<organism evidence="1 2">
    <name type="scientific">Faecalibacterium prausnitzii</name>
    <dbReference type="NCBI Taxonomy" id="853"/>
    <lineage>
        <taxon>Bacteria</taxon>
        <taxon>Bacillati</taxon>
        <taxon>Bacillota</taxon>
        <taxon>Clostridia</taxon>
        <taxon>Eubacteriales</taxon>
        <taxon>Oscillospiraceae</taxon>
        <taxon>Faecalibacterium</taxon>
    </lineage>
</organism>
<comment type="caution">
    <text evidence="1">The sequence shown here is derived from an EMBL/GenBank/DDBJ whole genome shotgun (WGS) entry which is preliminary data.</text>
</comment>
<sequence>MGIKIELTDDKIIEPSGGIAMFDLPGREFPGNEDVLFDLRWSVIPRREGGIEVFGGNDGKIVLESEEEVKDLCEAMIRQIRAKPIFSDSGEPLLDCQSERRAAEPDLREGGQSEDQN</sequence>
<protein>
    <submittedName>
        <fullName evidence="1">Uncharacterized protein</fullName>
    </submittedName>
</protein>
<dbReference type="Proteomes" id="UP000251144">
    <property type="component" value="Unassembled WGS sequence"/>
</dbReference>
<dbReference type="EMBL" id="PRLB01000022">
    <property type="protein sequence ID" value="RAW49832.1"/>
    <property type="molecule type" value="Genomic_DNA"/>
</dbReference>
<reference evidence="1 2" key="1">
    <citation type="submission" date="2018-02" db="EMBL/GenBank/DDBJ databases">
        <title>Complete genome sequencing of Faecalibacterium prausnitzii strains isolated from the human gut.</title>
        <authorList>
            <person name="Fitzgerald B.C."/>
            <person name="Shkoporov A.N."/>
            <person name="Ross P.R."/>
            <person name="Hill C."/>
        </authorList>
    </citation>
    <scope>NUCLEOTIDE SEQUENCE [LARGE SCALE GENOMIC DNA]</scope>
    <source>
        <strain evidence="1 2">APC942/32-1</strain>
    </source>
</reference>
<evidence type="ECO:0000313" key="2">
    <source>
        <dbReference type="Proteomes" id="UP000251144"/>
    </source>
</evidence>
<evidence type="ECO:0000313" key="1">
    <source>
        <dbReference type="EMBL" id="RAW49832.1"/>
    </source>
</evidence>
<name>A0A329TK87_9FIRM</name>
<accession>A0A329TK87</accession>
<dbReference type="AlphaFoldDB" id="A0A329TK87"/>
<proteinExistence type="predicted"/>
<dbReference type="RefSeq" id="WP_158401824.1">
    <property type="nucleotide sequence ID" value="NZ_PRLB01000022.1"/>
</dbReference>